<dbReference type="Gene3D" id="3.40.50.1820">
    <property type="entry name" value="alpha/beta hydrolase"/>
    <property type="match status" value="1"/>
</dbReference>
<dbReference type="AlphaFoldDB" id="A0A4Y6USR0"/>
<keyword evidence="4" id="KW-1185">Reference proteome</keyword>
<accession>A0A4Y6USR0</accession>
<proteinExistence type="inferred from homology"/>
<dbReference type="EMBL" id="CP041217">
    <property type="protein sequence ID" value="QDH19381.1"/>
    <property type="molecule type" value="Genomic_DNA"/>
</dbReference>
<evidence type="ECO:0000313" key="3">
    <source>
        <dbReference type="EMBL" id="QDH19381.1"/>
    </source>
</evidence>
<dbReference type="RefSeq" id="WP_141445755.1">
    <property type="nucleotide sequence ID" value="NZ_CP041217.1"/>
</dbReference>
<evidence type="ECO:0000256" key="1">
    <source>
        <dbReference type="ARBA" id="ARBA00007169"/>
    </source>
</evidence>
<feature type="domain" description="Thioesterase" evidence="2">
    <location>
        <begin position="2"/>
        <end position="225"/>
    </location>
</feature>
<dbReference type="KEGG" id="saca:FFV09_00025"/>
<dbReference type="PANTHER" id="PTHR11487:SF0">
    <property type="entry name" value="S-ACYL FATTY ACID SYNTHASE THIOESTERASE, MEDIUM CHAIN"/>
    <property type="match status" value="1"/>
</dbReference>
<evidence type="ECO:0000259" key="2">
    <source>
        <dbReference type="Pfam" id="PF00975"/>
    </source>
</evidence>
<dbReference type="Proteomes" id="UP000316968">
    <property type="component" value="Chromosome"/>
</dbReference>
<dbReference type="GO" id="GO:0008610">
    <property type="term" value="P:lipid biosynthetic process"/>
    <property type="evidence" value="ECO:0007669"/>
    <property type="project" value="TreeGrafter"/>
</dbReference>
<protein>
    <submittedName>
        <fullName evidence="3">Thioesterase</fullName>
    </submittedName>
</protein>
<dbReference type="OrthoDB" id="2213423at2"/>
<dbReference type="SUPFAM" id="SSF53474">
    <property type="entry name" value="alpha/beta-Hydrolases"/>
    <property type="match status" value="1"/>
</dbReference>
<gene>
    <name evidence="3" type="ORF">FFV09_00025</name>
</gene>
<comment type="similarity">
    <text evidence="1">Belongs to the thioesterase family.</text>
</comment>
<dbReference type="InterPro" id="IPR029058">
    <property type="entry name" value="AB_hydrolase_fold"/>
</dbReference>
<dbReference type="InterPro" id="IPR001031">
    <property type="entry name" value="Thioesterase"/>
</dbReference>
<dbReference type="PANTHER" id="PTHR11487">
    <property type="entry name" value="THIOESTERASE"/>
    <property type="match status" value="1"/>
</dbReference>
<organism evidence="3 4">
    <name type="scientific">Saccharibacillus brassicae</name>
    <dbReference type="NCBI Taxonomy" id="2583377"/>
    <lineage>
        <taxon>Bacteria</taxon>
        <taxon>Bacillati</taxon>
        <taxon>Bacillota</taxon>
        <taxon>Bacilli</taxon>
        <taxon>Bacillales</taxon>
        <taxon>Paenibacillaceae</taxon>
        <taxon>Saccharibacillus</taxon>
    </lineage>
</organism>
<dbReference type="InterPro" id="IPR012223">
    <property type="entry name" value="TEII"/>
</dbReference>
<reference evidence="3 4" key="1">
    <citation type="submission" date="2019-06" db="EMBL/GenBank/DDBJ databases">
        <title>Saccharibacillus brassicae sp. nov., an endophytic bacterium isolated from Chinese cabbage seeds (Brassica pekinensis).</title>
        <authorList>
            <person name="Jiang L."/>
            <person name="Lee J."/>
            <person name="Kim S.W."/>
        </authorList>
    </citation>
    <scope>NUCLEOTIDE SEQUENCE [LARGE SCALE GENOMIC DNA]</scope>
    <source>
        <strain evidence="4">KCTC 43072 / ATSA2</strain>
    </source>
</reference>
<evidence type="ECO:0000313" key="4">
    <source>
        <dbReference type="Proteomes" id="UP000316968"/>
    </source>
</evidence>
<dbReference type="Pfam" id="PF00975">
    <property type="entry name" value="Thioesterase"/>
    <property type="match status" value="1"/>
</dbReference>
<sequence length="238" mass="27151">MKLYTVPYAGGFSFTYLKWKKELETSIQLCPIELPGRSGRAGDELLPTIGQMADFVARKIAADDSGEPYAMFGHSMGAYVVTEAYARLKREGQRLPQHVILSGMVPPHLYKPKRHHLLPEEQFRERMFELGGIPRQLTEDPEFASFLFRLLRSDFGAVENYLPTVREKLFACPVTLFNSESDHDRSSMNEWDRHTFSPSSYQAFAGSHFFINEHANRVVQAINRILKPSPVSTTHREG</sequence>
<name>A0A4Y6USR0_SACBS</name>